<protein>
    <recommendedName>
        <fullName evidence="3">Polysaccharide chain length determinant N-terminal domain-containing protein</fullName>
    </recommendedName>
</protein>
<sequence length="79" mass="9420">MNQIKEQSKLGQFEETKFVINYKRVWYRVLRYWYFVLTSVFIALLLAFLYNRYAPKKYAISASIIIKESEEAGQSAEIL</sequence>
<keyword evidence="1" id="KW-1133">Transmembrane helix</keyword>
<feature type="non-terminal residue" evidence="2">
    <location>
        <position position="79"/>
    </location>
</feature>
<dbReference type="EMBL" id="UOES01000203">
    <property type="protein sequence ID" value="VAW27258.1"/>
    <property type="molecule type" value="Genomic_DNA"/>
</dbReference>
<feature type="transmembrane region" description="Helical" evidence="1">
    <location>
        <begin position="32"/>
        <end position="50"/>
    </location>
</feature>
<organism evidence="2">
    <name type="scientific">hydrothermal vent metagenome</name>
    <dbReference type="NCBI Taxonomy" id="652676"/>
    <lineage>
        <taxon>unclassified sequences</taxon>
        <taxon>metagenomes</taxon>
        <taxon>ecological metagenomes</taxon>
    </lineage>
</organism>
<gene>
    <name evidence="2" type="ORF">MNBD_BACTEROID06-1236</name>
</gene>
<keyword evidence="1" id="KW-0812">Transmembrane</keyword>
<proteinExistence type="predicted"/>
<accession>A0A3B0U9Y5</accession>
<reference evidence="2" key="1">
    <citation type="submission" date="2018-06" db="EMBL/GenBank/DDBJ databases">
        <authorList>
            <person name="Zhirakovskaya E."/>
        </authorList>
    </citation>
    <scope>NUCLEOTIDE SEQUENCE</scope>
</reference>
<dbReference type="AlphaFoldDB" id="A0A3B0U9Y5"/>
<keyword evidence="1" id="KW-0472">Membrane</keyword>
<evidence type="ECO:0000256" key="1">
    <source>
        <dbReference type="SAM" id="Phobius"/>
    </source>
</evidence>
<evidence type="ECO:0008006" key="3">
    <source>
        <dbReference type="Google" id="ProtNLM"/>
    </source>
</evidence>
<evidence type="ECO:0000313" key="2">
    <source>
        <dbReference type="EMBL" id="VAW27258.1"/>
    </source>
</evidence>
<name>A0A3B0U9Y5_9ZZZZ</name>